<keyword evidence="3 9" id="KW-0812">Transmembrane</keyword>
<dbReference type="RefSeq" id="WP_353893540.1">
    <property type="nucleotide sequence ID" value="NZ_CP159485.1"/>
</dbReference>
<evidence type="ECO:0000256" key="2">
    <source>
        <dbReference type="ARBA" id="ARBA00022475"/>
    </source>
</evidence>
<keyword evidence="4 9" id="KW-1133">Transmembrane helix</keyword>
<sequence>MNSIKTRLIILISLCTLIAAIIPVTLGFISSDNVTRTVMDVTSEDRLSSTINLLEDRIKNEMGDLSLDSGQLVTEDGHQITDQHDVLLDFAKRSGTEVTIFKRSGGNFVRVLTSITDEKGDYVVGTELEHDHIHKEVIEGNNYIGEANILDEAFITKYVPITDGNNEVIGLYFTGMSVNDVNNLIGSIRDQGVLVVAIVTIVIIVLSLIASYLIGAGTTKPIINITNRLERLASLDFTDEEHSNIDKYTKRKDEIGTMASAYNIMKKEVSALIKASSNFSEQLAASAEELSATSEEFSKSSEEVAKSVEEIAKGATSQAQVTEKGTANINDLGTCIETNQDNVDKLNIYTKEIDSIKNDSSGIVNNLTQKNKQTNDAIVTINDNVLETNKGVQDITEANEVIKNIAGQTSLLALNAAIEAARAGEAGKGFSVVAEEISKLAAESAKSAEQVSKTIEKLSNKSNETVKVMEDTESIVLEQSDLVTETKSKFEQISDKLKSIEASLKDVNDSGHTMLIKKDEIVSVIENIAALAQQNAAGTEEITASTQQQSAASEEITRSSEELAKLAEELRGNIAKFKL</sequence>
<name>A0AAU8HUE5_9FIRM</name>
<comment type="similarity">
    <text evidence="7">Belongs to the methyl-accepting chemotaxis (MCP) protein family.</text>
</comment>
<evidence type="ECO:0000259" key="11">
    <source>
        <dbReference type="PROSITE" id="PS50885"/>
    </source>
</evidence>
<dbReference type="EMBL" id="CP159485">
    <property type="protein sequence ID" value="XCI28990.1"/>
    <property type="molecule type" value="Genomic_DNA"/>
</dbReference>
<evidence type="ECO:0000256" key="5">
    <source>
        <dbReference type="ARBA" id="ARBA00023136"/>
    </source>
</evidence>
<dbReference type="Pfam" id="PF00015">
    <property type="entry name" value="MCPsignal"/>
    <property type="match status" value="1"/>
</dbReference>
<accession>A0AAU8HUE5</accession>
<evidence type="ECO:0000256" key="7">
    <source>
        <dbReference type="ARBA" id="ARBA00029447"/>
    </source>
</evidence>
<dbReference type="GO" id="GO:0005886">
    <property type="term" value="C:plasma membrane"/>
    <property type="evidence" value="ECO:0007669"/>
    <property type="project" value="UniProtKB-SubCell"/>
</dbReference>
<evidence type="ECO:0000256" key="9">
    <source>
        <dbReference type="SAM" id="Phobius"/>
    </source>
</evidence>
<reference evidence="12" key="2">
    <citation type="submission" date="2024-06" db="EMBL/GenBank/DDBJ databases">
        <authorList>
            <person name="Petrova K.O."/>
            <person name="Toshchakov S.V."/>
            <person name="Boltjanskaja Y.V."/>
            <person name="Kevbrin V.V."/>
        </authorList>
    </citation>
    <scope>NUCLEOTIDE SEQUENCE</scope>
    <source>
        <strain evidence="12">Z-710</strain>
    </source>
</reference>
<proteinExistence type="inferred from homology"/>
<feature type="transmembrane region" description="Helical" evidence="9">
    <location>
        <begin position="192"/>
        <end position="214"/>
    </location>
</feature>
<dbReference type="GO" id="GO:0007165">
    <property type="term" value="P:signal transduction"/>
    <property type="evidence" value="ECO:0007669"/>
    <property type="project" value="UniProtKB-KW"/>
</dbReference>
<dbReference type="Pfam" id="PF17202">
    <property type="entry name" value="sCache_3_3"/>
    <property type="match status" value="1"/>
</dbReference>
<keyword evidence="2" id="KW-1003">Cell membrane</keyword>
<feature type="domain" description="HAMP" evidence="11">
    <location>
        <begin position="216"/>
        <end position="274"/>
    </location>
</feature>
<dbReference type="AlphaFoldDB" id="A0AAU8HUE5"/>
<keyword evidence="6 8" id="KW-0807">Transducer</keyword>
<evidence type="ECO:0000256" key="8">
    <source>
        <dbReference type="PROSITE-ProRule" id="PRU00284"/>
    </source>
</evidence>
<evidence type="ECO:0000256" key="3">
    <source>
        <dbReference type="ARBA" id="ARBA00022692"/>
    </source>
</evidence>
<dbReference type="PANTHER" id="PTHR32089">
    <property type="entry name" value="METHYL-ACCEPTING CHEMOTAXIS PROTEIN MCPB"/>
    <property type="match status" value="1"/>
</dbReference>
<comment type="subcellular location">
    <subcellularLocation>
        <location evidence="1">Cell membrane</location>
        <topology evidence="1">Multi-pass membrane protein</topology>
    </subcellularLocation>
</comment>
<dbReference type="PANTHER" id="PTHR32089:SF112">
    <property type="entry name" value="LYSOZYME-LIKE PROTEIN-RELATED"/>
    <property type="match status" value="1"/>
</dbReference>
<dbReference type="InterPro" id="IPR003660">
    <property type="entry name" value="HAMP_dom"/>
</dbReference>
<dbReference type="InterPro" id="IPR004089">
    <property type="entry name" value="MCPsignal_dom"/>
</dbReference>
<reference evidence="12" key="1">
    <citation type="journal article" date="2018" name="Antonie Van Leeuwenhoek">
        <title>Proteinivorax hydrogeniformans sp. nov., an anaerobic, haloalkaliphilic bacterium fermenting proteinaceous compounds with high hydrogen production.</title>
        <authorList>
            <person name="Boltyanskaya Y."/>
            <person name="Detkova E."/>
            <person name="Pimenov N."/>
            <person name="Kevbrin V."/>
        </authorList>
    </citation>
    <scope>NUCLEOTIDE SEQUENCE</scope>
    <source>
        <strain evidence="12">Z-710</strain>
    </source>
</reference>
<evidence type="ECO:0000256" key="1">
    <source>
        <dbReference type="ARBA" id="ARBA00004651"/>
    </source>
</evidence>
<dbReference type="InterPro" id="IPR029151">
    <property type="entry name" value="Sensor-like_sf"/>
</dbReference>
<evidence type="ECO:0000256" key="6">
    <source>
        <dbReference type="ARBA" id="ARBA00023224"/>
    </source>
</evidence>
<dbReference type="SMART" id="SM00283">
    <property type="entry name" value="MA"/>
    <property type="match status" value="1"/>
</dbReference>
<dbReference type="Gene3D" id="1.10.287.950">
    <property type="entry name" value="Methyl-accepting chemotaxis protein"/>
    <property type="match status" value="1"/>
</dbReference>
<evidence type="ECO:0000259" key="10">
    <source>
        <dbReference type="PROSITE" id="PS50111"/>
    </source>
</evidence>
<feature type="domain" description="Methyl-accepting transducer" evidence="10">
    <location>
        <begin position="293"/>
        <end position="564"/>
    </location>
</feature>
<gene>
    <name evidence="12" type="ORF">PRVXH_000286</name>
</gene>
<dbReference type="InterPro" id="IPR033463">
    <property type="entry name" value="sCache_3"/>
</dbReference>
<dbReference type="CDD" id="cd06225">
    <property type="entry name" value="HAMP"/>
    <property type="match status" value="1"/>
</dbReference>
<keyword evidence="5 9" id="KW-0472">Membrane</keyword>
<evidence type="ECO:0000256" key="4">
    <source>
        <dbReference type="ARBA" id="ARBA00022989"/>
    </source>
</evidence>
<dbReference type="PROSITE" id="PS50885">
    <property type="entry name" value="HAMP"/>
    <property type="match status" value="1"/>
</dbReference>
<dbReference type="PROSITE" id="PS50111">
    <property type="entry name" value="CHEMOTAXIS_TRANSDUC_2"/>
    <property type="match status" value="1"/>
</dbReference>
<dbReference type="SUPFAM" id="SSF103190">
    <property type="entry name" value="Sensory domain-like"/>
    <property type="match status" value="1"/>
</dbReference>
<dbReference type="SUPFAM" id="SSF58104">
    <property type="entry name" value="Methyl-accepting chemotaxis protein (MCP) signaling domain"/>
    <property type="match status" value="1"/>
</dbReference>
<protein>
    <submittedName>
        <fullName evidence="12">Methyl-accepting chemotaxis protein</fullName>
    </submittedName>
</protein>
<evidence type="ECO:0000313" key="12">
    <source>
        <dbReference type="EMBL" id="XCI28990.1"/>
    </source>
</evidence>
<organism evidence="12">
    <name type="scientific">Proteinivorax hydrogeniformans</name>
    <dbReference type="NCBI Taxonomy" id="1826727"/>
    <lineage>
        <taxon>Bacteria</taxon>
        <taxon>Bacillati</taxon>
        <taxon>Bacillota</taxon>
        <taxon>Clostridia</taxon>
        <taxon>Eubacteriales</taxon>
        <taxon>Proteinivoracaceae</taxon>
        <taxon>Proteinivorax</taxon>
    </lineage>
</organism>